<dbReference type="SUPFAM" id="SSF50156">
    <property type="entry name" value="PDZ domain-like"/>
    <property type="match status" value="1"/>
</dbReference>
<gene>
    <name evidence="5" type="ORF">RHOBADRAFT_55791</name>
</gene>
<feature type="region of interest" description="Disordered" evidence="3">
    <location>
        <begin position="1"/>
        <end position="23"/>
    </location>
</feature>
<evidence type="ECO:0000259" key="4">
    <source>
        <dbReference type="SMART" id="SM00228"/>
    </source>
</evidence>
<protein>
    <recommendedName>
        <fullName evidence="2">Probable 26S proteasome regulatory subunit p27</fullName>
    </recommendedName>
</protein>
<dbReference type="PANTHER" id="PTHR12651">
    <property type="entry name" value="26S PROTEASOME NON-ATPASE REGULATORY SUBUNIT 9"/>
    <property type="match status" value="1"/>
</dbReference>
<dbReference type="FunFam" id="2.30.42.10:FF:000107">
    <property type="entry name" value="26S proteasome non-ATPase regulatory subunit 9"/>
    <property type="match status" value="1"/>
</dbReference>
<dbReference type="InterPro" id="IPR036034">
    <property type="entry name" value="PDZ_sf"/>
</dbReference>
<accession>A0A0P9GHA5</accession>
<feature type="compositionally biased region" description="Basic and acidic residues" evidence="3">
    <location>
        <begin position="106"/>
        <end position="124"/>
    </location>
</feature>
<dbReference type="InterPro" id="IPR040815">
    <property type="entry name" value="Nas2_N"/>
</dbReference>
<dbReference type="InterPro" id="IPR001478">
    <property type="entry name" value="PDZ"/>
</dbReference>
<dbReference type="GO" id="GO:0070682">
    <property type="term" value="P:proteasome regulatory particle assembly"/>
    <property type="evidence" value="ECO:0007669"/>
    <property type="project" value="InterPro"/>
</dbReference>
<feature type="region of interest" description="Disordered" evidence="3">
    <location>
        <begin position="106"/>
        <end position="132"/>
    </location>
</feature>
<dbReference type="OMA" id="DWGGRGM"/>
<evidence type="ECO:0000256" key="2">
    <source>
        <dbReference type="ARBA" id="ARBA00068021"/>
    </source>
</evidence>
<evidence type="ECO:0000313" key="6">
    <source>
        <dbReference type="Proteomes" id="UP000053890"/>
    </source>
</evidence>
<dbReference type="GeneID" id="28978464"/>
<keyword evidence="1" id="KW-0143">Chaperone</keyword>
<dbReference type="SMART" id="SM00228">
    <property type="entry name" value="PDZ"/>
    <property type="match status" value="1"/>
</dbReference>
<evidence type="ECO:0000256" key="3">
    <source>
        <dbReference type="SAM" id="MobiDB-lite"/>
    </source>
</evidence>
<feature type="domain" description="PDZ" evidence="4">
    <location>
        <begin position="125"/>
        <end position="198"/>
    </location>
</feature>
<dbReference type="PANTHER" id="PTHR12651:SF1">
    <property type="entry name" value="26S PROTEASOME NON-ATPASE REGULATORY SUBUNIT 9"/>
    <property type="match status" value="1"/>
</dbReference>
<dbReference type="EMBL" id="KQ474087">
    <property type="protein sequence ID" value="KPV72306.1"/>
    <property type="molecule type" value="Genomic_DNA"/>
</dbReference>
<sequence length="226" mass="24026">MSIHDPSAGHLSSASSSAPPPAVTVQSEVRRLTHLRANLDAQLDVYFDVLKTNNVDMHAPLVDNDGFPRSDIDVAGVRTARVSIIRLRNDLKDVHRDMEHVVLRGLPRADDPPHDNETSARDGTRMGGLETVEGDKPFAKVDAVAPSSPADSAGMKRDDLLVSLGAVSTSNPDTLRAVAALVGRSEGTALPVVVTRNGGRLNLVLTPRSGWGGRGLLGCHIVPYTP</sequence>
<dbReference type="InterPro" id="IPR035269">
    <property type="entry name" value="PSMD9"/>
</dbReference>
<evidence type="ECO:0000313" key="5">
    <source>
        <dbReference type="EMBL" id="KPV72306.1"/>
    </source>
</evidence>
<dbReference type="RefSeq" id="XP_018268355.1">
    <property type="nucleotide sequence ID" value="XM_018418016.1"/>
</dbReference>
<name>A0A0P9GHA5_RHOGW</name>
<evidence type="ECO:0000256" key="1">
    <source>
        <dbReference type="ARBA" id="ARBA00023186"/>
    </source>
</evidence>
<feature type="compositionally biased region" description="Low complexity" evidence="3">
    <location>
        <begin position="1"/>
        <end position="17"/>
    </location>
</feature>
<dbReference type="GO" id="GO:0005737">
    <property type="term" value="C:cytoplasm"/>
    <property type="evidence" value="ECO:0007669"/>
    <property type="project" value="TreeGrafter"/>
</dbReference>
<dbReference type="GO" id="GO:0005634">
    <property type="term" value="C:nucleus"/>
    <property type="evidence" value="ECO:0007669"/>
    <property type="project" value="TreeGrafter"/>
</dbReference>
<dbReference type="OrthoDB" id="72325at2759"/>
<keyword evidence="6" id="KW-1185">Reference proteome</keyword>
<dbReference type="Gene3D" id="2.30.42.10">
    <property type="match status" value="1"/>
</dbReference>
<organism evidence="5 6">
    <name type="scientific">Rhodotorula graminis (strain WP1)</name>
    <dbReference type="NCBI Taxonomy" id="578459"/>
    <lineage>
        <taxon>Eukaryota</taxon>
        <taxon>Fungi</taxon>
        <taxon>Dikarya</taxon>
        <taxon>Basidiomycota</taxon>
        <taxon>Pucciniomycotina</taxon>
        <taxon>Microbotryomycetes</taxon>
        <taxon>Sporidiobolales</taxon>
        <taxon>Sporidiobolaceae</taxon>
        <taxon>Rhodotorula</taxon>
    </lineage>
</organism>
<dbReference type="STRING" id="578459.A0A0P9GHA5"/>
<proteinExistence type="predicted"/>
<dbReference type="Pfam" id="PF18265">
    <property type="entry name" value="Nas2_N"/>
    <property type="match status" value="1"/>
</dbReference>
<dbReference type="Gene3D" id="6.10.140.1710">
    <property type="match status" value="1"/>
</dbReference>
<reference evidence="5 6" key="1">
    <citation type="journal article" date="2015" name="Front. Microbiol.">
        <title>Genome sequence of the plant growth promoting endophytic yeast Rhodotorula graminis WP1.</title>
        <authorList>
            <person name="Firrincieli A."/>
            <person name="Otillar R."/>
            <person name="Salamov A."/>
            <person name="Schmutz J."/>
            <person name="Khan Z."/>
            <person name="Redman R.S."/>
            <person name="Fleck N.D."/>
            <person name="Lindquist E."/>
            <person name="Grigoriev I.V."/>
            <person name="Doty S.L."/>
        </authorList>
    </citation>
    <scope>NUCLEOTIDE SEQUENCE [LARGE SCALE GENOMIC DNA]</scope>
    <source>
        <strain evidence="5 6">WP1</strain>
    </source>
</reference>
<dbReference type="Proteomes" id="UP000053890">
    <property type="component" value="Unassembled WGS sequence"/>
</dbReference>
<dbReference type="AlphaFoldDB" id="A0A0P9GHA5"/>